<feature type="region of interest" description="Disordered" evidence="1">
    <location>
        <begin position="44"/>
        <end position="113"/>
    </location>
</feature>
<name>A0AAD5V135_9APHY</name>
<comment type="caution">
    <text evidence="2">The sequence shown here is derived from an EMBL/GenBank/DDBJ whole genome shotgun (WGS) entry which is preliminary data.</text>
</comment>
<evidence type="ECO:0000256" key="1">
    <source>
        <dbReference type="SAM" id="MobiDB-lite"/>
    </source>
</evidence>
<keyword evidence="3" id="KW-1185">Reference proteome</keyword>
<sequence>MASDSSANPSGANSAGQKVRGAFEAAQGLGDTLRGGAMDFVDSVTGTGAGRKSEATIKGSQKTREGIDKMEHKGGGGVPSQQTDPASGVVTVDDVHRQRAAGDHRYSTPTPRS</sequence>
<evidence type="ECO:0000313" key="3">
    <source>
        <dbReference type="Proteomes" id="UP001212997"/>
    </source>
</evidence>
<organism evidence="2 3">
    <name type="scientific">Meripilus lineatus</name>
    <dbReference type="NCBI Taxonomy" id="2056292"/>
    <lineage>
        <taxon>Eukaryota</taxon>
        <taxon>Fungi</taxon>
        <taxon>Dikarya</taxon>
        <taxon>Basidiomycota</taxon>
        <taxon>Agaricomycotina</taxon>
        <taxon>Agaricomycetes</taxon>
        <taxon>Polyporales</taxon>
        <taxon>Meripilaceae</taxon>
        <taxon>Meripilus</taxon>
    </lineage>
</organism>
<feature type="compositionally biased region" description="Basic and acidic residues" evidence="1">
    <location>
        <begin position="62"/>
        <end position="74"/>
    </location>
</feature>
<protein>
    <submittedName>
        <fullName evidence="2">Uncharacterized protein</fullName>
    </submittedName>
</protein>
<feature type="compositionally biased region" description="Basic and acidic residues" evidence="1">
    <location>
        <begin position="93"/>
        <end position="106"/>
    </location>
</feature>
<proteinExistence type="predicted"/>
<dbReference type="AlphaFoldDB" id="A0AAD5V135"/>
<evidence type="ECO:0000313" key="2">
    <source>
        <dbReference type="EMBL" id="KAJ3481923.1"/>
    </source>
</evidence>
<gene>
    <name evidence="2" type="ORF">NLI96_g7339</name>
</gene>
<dbReference type="Proteomes" id="UP001212997">
    <property type="component" value="Unassembled WGS sequence"/>
</dbReference>
<reference evidence="2" key="1">
    <citation type="submission" date="2022-07" db="EMBL/GenBank/DDBJ databases">
        <title>Genome Sequence of Physisporinus lineatus.</title>
        <authorList>
            <person name="Buettner E."/>
        </authorList>
    </citation>
    <scope>NUCLEOTIDE SEQUENCE</scope>
    <source>
        <strain evidence="2">VT162</strain>
    </source>
</reference>
<accession>A0AAD5V135</accession>
<dbReference type="EMBL" id="JANAWD010000297">
    <property type="protein sequence ID" value="KAJ3481923.1"/>
    <property type="molecule type" value="Genomic_DNA"/>
</dbReference>